<proteinExistence type="predicted"/>
<evidence type="ECO:0000259" key="1">
    <source>
        <dbReference type="PROSITE" id="PS51671"/>
    </source>
</evidence>
<dbReference type="GO" id="GO:0016787">
    <property type="term" value="F:hydrolase activity"/>
    <property type="evidence" value="ECO:0007669"/>
    <property type="project" value="UniProtKB-KW"/>
</dbReference>
<dbReference type="Pfam" id="PF00702">
    <property type="entry name" value="Hydrolase"/>
    <property type="match status" value="1"/>
</dbReference>
<dbReference type="SUPFAM" id="SSF56784">
    <property type="entry name" value="HAD-like"/>
    <property type="match status" value="1"/>
</dbReference>
<dbReference type="PANTHER" id="PTHR34875">
    <property type="entry name" value="UPF0237 PROTEIN MJ1558"/>
    <property type="match status" value="1"/>
</dbReference>
<name>A0A485LW98_9ZZZZ</name>
<organism evidence="2">
    <name type="scientific">anaerobic digester metagenome</name>
    <dbReference type="NCBI Taxonomy" id="1263854"/>
    <lineage>
        <taxon>unclassified sequences</taxon>
        <taxon>metagenomes</taxon>
        <taxon>ecological metagenomes</taxon>
    </lineage>
</organism>
<dbReference type="PROSITE" id="PS51671">
    <property type="entry name" value="ACT"/>
    <property type="match status" value="1"/>
</dbReference>
<dbReference type="AlphaFoldDB" id="A0A485LW98"/>
<dbReference type="InterPro" id="IPR045865">
    <property type="entry name" value="ACT-like_dom_sf"/>
</dbReference>
<dbReference type="SUPFAM" id="SSF55021">
    <property type="entry name" value="ACT-like"/>
    <property type="match status" value="2"/>
</dbReference>
<protein>
    <submittedName>
        <fullName evidence="2">Phosphoserine phosphatase</fullName>
        <ecNumber evidence="2">3.1.3.3</ecNumber>
    </submittedName>
</protein>
<dbReference type="InterPro" id="IPR036412">
    <property type="entry name" value="HAD-like_sf"/>
</dbReference>
<dbReference type="EMBL" id="CAADRM010000005">
    <property type="protein sequence ID" value="VFU11298.1"/>
    <property type="molecule type" value="Genomic_DNA"/>
</dbReference>
<sequence length="385" mass="42799">MRSKLYIIYGIGRDSVGLVGGITAPIASVGGNIVDLRQHVLHGLFTIYLVVDLKEAVKSPEEFRELLRKISEETGVRLSMEKYTPVARSAERTNILLTLVGKDKPGIIAAISEKLGTYNINIEISEMVAREDIFLMDLLCDVSRSSVPTENLKGVVQQIMQSMDISTMFQTEDVFNKKKKIVLFDISRSFMDAGTLREILELSGIEPGKLKRPEGRESSLAHLYDTAGYLDGLPLNVIDAVVDATRVSPGTMELIQALKIMGYKIGLISTGFTFFVEPIRRKLDIDYAFGFKLPVDDDSKTLVGDIPPGAIEHLNLQAIIEDLVRAEKIGREDITVISDMDRPHTQTPGIRLEFDMKVILDFLNQHILSRDALIGLLRSLGTPRL</sequence>
<dbReference type="InterPro" id="IPR002912">
    <property type="entry name" value="ACT_dom"/>
</dbReference>
<dbReference type="Gene3D" id="3.30.70.260">
    <property type="match status" value="2"/>
</dbReference>
<dbReference type="InterPro" id="IPR050990">
    <property type="entry name" value="UPF0237/GcvR_regulator"/>
</dbReference>
<dbReference type="PANTHER" id="PTHR34875:SF6">
    <property type="entry name" value="UPF0237 PROTEIN MJ1558"/>
    <property type="match status" value="1"/>
</dbReference>
<gene>
    <name evidence="2" type="primary">serB</name>
    <name evidence="2" type="ORF">SCFA_1020006</name>
</gene>
<evidence type="ECO:0000313" key="2">
    <source>
        <dbReference type="EMBL" id="VFU11298.1"/>
    </source>
</evidence>
<dbReference type="EC" id="3.1.3.3" evidence="2"/>
<dbReference type="Gene3D" id="3.40.50.1000">
    <property type="entry name" value="HAD superfamily/HAD-like"/>
    <property type="match status" value="1"/>
</dbReference>
<dbReference type="InterPro" id="IPR023214">
    <property type="entry name" value="HAD_sf"/>
</dbReference>
<dbReference type="Pfam" id="PF13740">
    <property type="entry name" value="ACT_6"/>
    <property type="match status" value="2"/>
</dbReference>
<reference evidence="2" key="1">
    <citation type="submission" date="2019-03" db="EMBL/GenBank/DDBJ databases">
        <authorList>
            <person name="Hao L."/>
        </authorList>
    </citation>
    <scope>NUCLEOTIDE SEQUENCE</scope>
</reference>
<feature type="domain" description="ACT" evidence="1">
    <location>
        <begin position="7"/>
        <end position="88"/>
    </location>
</feature>
<keyword evidence="2" id="KW-0378">Hydrolase</keyword>
<accession>A0A485LW98</accession>